<keyword evidence="2" id="KW-1185">Reference proteome</keyword>
<proteinExistence type="predicted"/>
<gene>
    <name evidence="1" type="ORF">NUW58_g2739</name>
</gene>
<name>A0ACC1PFG5_9PEZI</name>
<dbReference type="Proteomes" id="UP001143856">
    <property type="component" value="Unassembled WGS sequence"/>
</dbReference>
<protein>
    <submittedName>
        <fullName evidence="1">Uncharacterized protein</fullName>
    </submittedName>
</protein>
<dbReference type="EMBL" id="JAPDGR010000373">
    <property type="protein sequence ID" value="KAJ2990880.1"/>
    <property type="molecule type" value="Genomic_DNA"/>
</dbReference>
<evidence type="ECO:0000313" key="1">
    <source>
        <dbReference type="EMBL" id="KAJ2990880.1"/>
    </source>
</evidence>
<comment type="caution">
    <text evidence="1">The sequence shown here is derived from an EMBL/GenBank/DDBJ whole genome shotgun (WGS) entry which is preliminary data.</text>
</comment>
<reference evidence="1" key="1">
    <citation type="submission" date="2022-10" db="EMBL/GenBank/DDBJ databases">
        <title>Genome Sequence of Xylaria curta.</title>
        <authorList>
            <person name="Buettner E."/>
        </authorList>
    </citation>
    <scope>NUCLEOTIDE SEQUENCE</scope>
    <source>
        <strain evidence="1">Babe10</strain>
    </source>
</reference>
<organism evidence="1 2">
    <name type="scientific">Xylaria curta</name>
    <dbReference type="NCBI Taxonomy" id="42375"/>
    <lineage>
        <taxon>Eukaryota</taxon>
        <taxon>Fungi</taxon>
        <taxon>Dikarya</taxon>
        <taxon>Ascomycota</taxon>
        <taxon>Pezizomycotina</taxon>
        <taxon>Sordariomycetes</taxon>
        <taxon>Xylariomycetidae</taxon>
        <taxon>Xylariales</taxon>
        <taxon>Xylariaceae</taxon>
        <taxon>Xylaria</taxon>
    </lineage>
</organism>
<sequence>MITNILILALLYTFYRVFLGVYRVAFHPLAKFPGPRAAALSNAWQYALQKRGRGEIEFEKLHREYGTKALRIGPNEIHITDPSLYKVIYNQKALYLKDSHFYKGFNVHNVFSIINPQQHKERRRLLNPFFSKAGIFKAEGMIADKVAQLKKKIELLSTPERNHPINASNAFRCLTIDMITHYAFAESWTLIEKSDDDFYAPILVGMDVATEGFWDFVYLPWVRVLAALIPRSALSIFNKDAAKFLWLLDLGKSSYEAFKKGVSHETPVIFDALSAAVPEEKQILDEASGLVIAGSDTEVVWHCEPTNRRLEKLPEYFPELFKAL</sequence>
<accession>A0ACC1PFG5</accession>
<evidence type="ECO:0000313" key="2">
    <source>
        <dbReference type="Proteomes" id="UP001143856"/>
    </source>
</evidence>